<dbReference type="Pfam" id="PF09299">
    <property type="entry name" value="Mu-transpos_C"/>
    <property type="match status" value="1"/>
</dbReference>
<keyword evidence="3" id="KW-1185">Reference proteome</keyword>
<evidence type="ECO:0000313" key="2">
    <source>
        <dbReference type="EMBL" id="MBI1494518.1"/>
    </source>
</evidence>
<comment type="caution">
    <text evidence="2">The sequence shown here is derived from an EMBL/GenBank/DDBJ whole genome shotgun (WGS) entry which is preliminary data.</text>
</comment>
<protein>
    <submittedName>
        <fullName evidence="2">Mu transposase C-terminal domain-containing protein</fullName>
    </submittedName>
</protein>
<reference evidence="2" key="1">
    <citation type="submission" date="2020-10" db="EMBL/GenBank/DDBJ databases">
        <title>Paenihalocynthiibacter styelae gen. nov., sp. nov., isolated from stalked sea squirt Styela clava.</title>
        <authorList>
            <person name="Kim Y.-O."/>
            <person name="Yoon J.-H."/>
        </authorList>
    </citation>
    <scope>NUCLEOTIDE SEQUENCE</scope>
    <source>
        <strain evidence="2">MYP1-1</strain>
    </source>
</reference>
<dbReference type="Proteomes" id="UP000640583">
    <property type="component" value="Unassembled WGS sequence"/>
</dbReference>
<accession>A0A8J7IDK0</accession>
<feature type="domain" description="Transposase-like Mu C-terminal" evidence="1">
    <location>
        <begin position="17"/>
        <end position="63"/>
    </location>
</feature>
<name>A0A8J7IDK0_9RHOB</name>
<proteinExistence type="predicted"/>
<gene>
    <name evidence="2" type="ORF">H1D41_12795</name>
</gene>
<dbReference type="InterPro" id="IPR015378">
    <property type="entry name" value="Transposase-like_Mu_C"/>
</dbReference>
<dbReference type="EMBL" id="JADCKQ010000009">
    <property type="protein sequence ID" value="MBI1494518.1"/>
    <property type="molecule type" value="Genomic_DNA"/>
</dbReference>
<evidence type="ECO:0000313" key="3">
    <source>
        <dbReference type="Proteomes" id="UP000640583"/>
    </source>
</evidence>
<organism evidence="2 3">
    <name type="scientific">Halocynthiibacter styelae</name>
    <dbReference type="NCBI Taxonomy" id="2761955"/>
    <lineage>
        <taxon>Bacteria</taxon>
        <taxon>Pseudomonadati</taxon>
        <taxon>Pseudomonadota</taxon>
        <taxon>Alphaproteobacteria</taxon>
        <taxon>Rhodobacterales</taxon>
        <taxon>Paracoccaceae</taxon>
        <taxon>Halocynthiibacter</taxon>
    </lineage>
</organism>
<dbReference type="AlphaFoldDB" id="A0A8J7IDK0"/>
<dbReference type="RefSeq" id="WP_228849277.1">
    <property type="nucleotide sequence ID" value="NZ_JADCKQ010000009.1"/>
</dbReference>
<sequence>MPTLRHALGITLQRISGRHSILVCGINYHGHELDLHFKKFGGQELEVRVDPEDLSHVSVWLEDAWYTLPAMMDGVEGVPFALWESMMFDLRQSNRNATTIDQDMMDRAMARIRELDAEQRALRRLGPVQVSASDIRRAEHETFLGLKFSSGATTSISQDEELLSDTLSAIASAPAPHDPEVAQPETTFENRIFIDEDE</sequence>
<evidence type="ECO:0000259" key="1">
    <source>
        <dbReference type="Pfam" id="PF09299"/>
    </source>
</evidence>